<evidence type="ECO:0000313" key="1">
    <source>
        <dbReference type="EMBL" id="SVB97663.1"/>
    </source>
</evidence>
<name>A0A382IFH9_9ZZZZ</name>
<reference evidence="1" key="1">
    <citation type="submission" date="2018-05" db="EMBL/GenBank/DDBJ databases">
        <authorList>
            <person name="Lanie J.A."/>
            <person name="Ng W.-L."/>
            <person name="Kazmierczak K.M."/>
            <person name="Andrzejewski T.M."/>
            <person name="Davidsen T.M."/>
            <person name="Wayne K.J."/>
            <person name="Tettelin H."/>
            <person name="Glass J.I."/>
            <person name="Rusch D."/>
            <person name="Podicherti R."/>
            <person name="Tsui H.-C.T."/>
            <person name="Winkler M.E."/>
        </authorList>
    </citation>
    <scope>NUCLEOTIDE SEQUENCE</scope>
</reference>
<dbReference type="AlphaFoldDB" id="A0A382IFH9"/>
<sequence>METRLERGERIFKATGLVDPDWSKCAVEVYALLDRLKTVSADEAAHILALADSDCPPER</sequence>
<gene>
    <name evidence="1" type="ORF">METZ01_LOCUS250517</name>
</gene>
<protein>
    <submittedName>
        <fullName evidence="1">Uncharacterized protein</fullName>
    </submittedName>
</protein>
<proteinExistence type="predicted"/>
<organism evidence="1">
    <name type="scientific">marine metagenome</name>
    <dbReference type="NCBI Taxonomy" id="408172"/>
    <lineage>
        <taxon>unclassified sequences</taxon>
        <taxon>metagenomes</taxon>
        <taxon>ecological metagenomes</taxon>
    </lineage>
</organism>
<accession>A0A382IFH9</accession>
<dbReference type="EMBL" id="UINC01066695">
    <property type="protein sequence ID" value="SVB97663.1"/>
    <property type="molecule type" value="Genomic_DNA"/>
</dbReference>